<dbReference type="Proteomes" id="UP000011713">
    <property type="component" value="Unassembled WGS sequence"/>
</dbReference>
<organism evidence="1 2">
    <name type="scientific">Hyaloperonospora arabidopsidis (strain Emoy2)</name>
    <name type="common">Downy mildew agent</name>
    <name type="synonym">Peronospora arabidopsidis</name>
    <dbReference type="NCBI Taxonomy" id="559515"/>
    <lineage>
        <taxon>Eukaryota</taxon>
        <taxon>Sar</taxon>
        <taxon>Stramenopiles</taxon>
        <taxon>Oomycota</taxon>
        <taxon>Peronosporomycetes</taxon>
        <taxon>Peronosporales</taxon>
        <taxon>Peronosporaceae</taxon>
        <taxon>Hyaloperonospora</taxon>
    </lineage>
</organism>
<dbReference type="HOGENOM" id="CLU_2710092_0_0_1"/>
<dbReference type="AlphaFoldDB" id="M4BU23"/>
<reference evidence="1" key="2">
    <citation type="submission" date="2015-06" db="UniProtKB">
        <authorList>
            <consortium name="EnsemblProtists"/>
        </authorList>
    </citation>
    <scope>IDENTIFICATION</scope>
    <source>
        <strain evidence="1">Emoy2</strain>
    </source>
</reference>
<evidence type="ECO:0000313" key="1">
    <source>
        <dbReference type="EnsemblProtists" id="HpaP810010"/>
    </source>
</evidence>
<dbReference type="EnsemblProtists" id="HpaT810010">
    <property type="protein sequence ID" value="HpaP810010"/>
    <property type="gene ID" value="HpaG810010"/>
</dbReference>
<evidence type="ECO:0000313" key="2">
    <source>
        <dbReference type="Proteomes" id="UP000011713"/>
    </source>
</evidence>
<reference evidence="2" key="1">
    <citation type="journal article" date="2010" name="Science">
        <title>Signatures of adaptation to obligate biotrophy in the Hyaloperonospora arabidopsidis genome.</title>
        <authorList>
            <person name="Baxter L."/>
            <person name="Tripathy S."/>
            <person name="Ishaque N."/>
            <person name="Boot N."/>
            <person name="Cabral A."/>
            <person name="Kemen E."/>
            <person name="Thines M."/>
            <person name="Ah-Fong A."/>
            <person name="Anderson R."/>
            <person name="Badejoko W."/>
            <person name="Bittner-Eddy P."/>
            <person name="Boore J.L."/>
            <person name="Chibucos M.C."/>
            <person name="Coates M."/>
            <person name="Dehal P."/>
            <person name="Delehaunty K."/>
            <person name="Dong S."/>
            <person name="Downton P."/>
            <person name="Dumas B."/>
            <person name="Fabro G."/>
            <person name="Fronick C."/>
            <person name="Fuerstenberg S.I."/>
            <person name="Fulton L."/>
            <person name="Gaulin E."/>
            <person name="Govers F."/>
            <person name="Hughes L."/>
            <person name="Humphray S."/>
            <person name="Jiang R.H."/>
            <person name="Judelson H."/>
            <person name="Kamoun S."/>
            <person name="Kyung K."/>
            <person name="Meijer H."/>
            <person name="Minx P."/>
            <person name="Morris P."/>
            <person name="Nelson J."/>
            <person name="Phuntumart V."/>
            <person name="Qutob D."/>
            <person name="Rehmany A."/>
            <person name="Rougon-Cardoso A."/>
            <person name="Ryden P."/>
            <person name="Torto-Alalibo T."/>
            <person name="Studholme D."/>
            <person name="Wang Y."/>
            <person name="Win J."/>
            <person name="Wood J."/>
            <person name="Clifton S.W."/>
            <person name="Rogers J."/>
            <person name="Van den Ackerveken G."/>
            <person name="Jones J.D."/>
            <person name="McDowell J.M."/>
            <person name="Beynon J."/>
            <person name="Tyler B.M."/>
        </authorList>
    </citation>
    <scope>NUCLEOTIDE SEQUENCE [LARGE SCALE GENOMIC DNA]</scope>
    <source>
        <strain evidence="2">Emoy2</strain>
    </source>
</reference>
<sequence>MGDFPPKTRWPVSWLHGGSRLCPLLQLAADGKSETFQRVMRSCVCLFCGQPSMRIDDVRSDGSRTIVMVTKNS</sequence>
<keyword evidence="2" id="KW-1185">Reference proteome</keyword>
<dbReference type="EMBL" id="JH597899">
    <property type="status" value="NOT_ANNOTATED_CDS"/>
    <property type="molecule type" value="Genomic_DNA"/>
</dbReference>
<dbReference type="InParanoid" id="M4BU23"/>
<dbReference type="VEuPathDB" id="FungiDB:HpaG810010"/>
<protein>
    <submittedName>
        <fullName evidence="1">Uncharacterized protein</fullName>
    </submittedName>
</protein>
<name>M4BU23_HYAAE</name>
<accession>M4BU23</accession>
<proteinExistence type="predicted"/>